<keyword evidence="1" id="KW-0732">Signal</keyword>
<protein>
    <submittedName>
        <fullName evidence="2">Uncharacterized protein</fullName>
    </submittedName>
</protein>
<dbReference type="AlphaFoldDB" id="A0A1E3QD99"/>
<dbReference type="EMBL" id="KV454291">
    <property type="protein sequence ID" value="ODQ75072.1"/>
    <property type="molecule type" value="Genomic_DNA"/>
</dbReference>
<proteinExistence type="predicted"/>
<organism evidence="2 3">
    <name type="scientific">Lipomyces starkeyi NRRL Y-11557</name>
    <dbReference type="NCBI Taxonomy" id="675824"/>
    <lineage>
        <taxon>Eukaryota</taxon>
        <taxon>Fungi</taxon>
        <taxon>Dikarya</taxon>
        <taxon>Ascomycota</taxon>
        <taxon>Saccharomycotina</taxon>
        <taxon>Lipomycetes</taxon>
        <taxon>Lipomycetales</taxon>
        <taxon>Lipomycetaceae</taxon>
        <taxon>Lipomyces</taxon>
    </lineage>
</organism>
<dbReference type="Proteomes" id="UP000094385">
    <property type="component" value="Unassembled WGS sequence"/>
</dbReference>
<evidence type="ECO:0000256" key="1">
    <source>
        <dbReference type="SAM" id="SignalP"/>
    </source>
</evidence>
<feature type="signal peptide" evidence="1">
    <location>
        <begin position="1"/>
        <end position="24"/>
    </location>
</feature>
<gene>
    <name evidence="2" type="ORF">LIPSTDRAFT_109911</name>
</gene>
<evidence type="ECO:0000313" key="3">
    <source>
        <dbReference type="Proteomes" id="UP000094385"/>
    </source>
</evidence>
<feature type="chain" id="PRO_5009134228" evidence="1">
    <location>
        <begin position="25"/>
        <end position="591"/>
    </location>
</feature>
<reference evidence="2 3" key="1">
    <citation type="journal article" date="2016" name="Proc. Natl. Acad. Sci. U.S.A.">
        <title>Comparative genomics of biotechnologically important yeasts.</title>
        <authorList>
            <person name="Riley R."/>
            <person name="Haridas S."/>
            <person name="Wolfe K.H."/>
            <person name="Lopes M.R."/>
            <person name="Hittinger C.T."/>
            <person name="Goeker M."/>
            <person name="Salamov A.A."/>
            <person name="Wisecaver J.H."/>
            <person name="Long T.M."/>
            <person name="Calvey C.H."/>
            <person name="Aerts A.L."/>
            <person name="Barry K.W."/>
            <person name="Choi C."/>
            <person name="Clum A."/>
            <person name="Coughlan A.Y."/>
            <person name="Deshpande S."/>
            <person name="Douglass A.P."/>
            <person name="Hanson S.J."/>
            <person name="Klenk H.-P."/>
            <person name="LaButti K.M."/>
            <person name="Lapidus A."/>
            <person name="Lindquist E.A."/>
            <person name="Lipzen A.M."/>
            <person name="Meier-Kolthoff J.P."/>
            <person name="Ohm R.A."/>
            <person name="Otillar R.P."/>
            <person name="Pangilinan J.L."/>
            <person name="Peng Y."/>
            <person name="Rokas A."/>
            <person name="Rosa C.A."/>
            <person name="Scheuner C."/>
            <person name="Sibirny A.A."/>
            <person name="Slot J.C."/>
            <person name="Stielow J.B."/>
            <person name="Sun H."/>
            <person name="Kurtzman C.P."/>
            <person name="Blackwell M."/>
            <person name="Grigoriev I.V."/>
            <person name="Jeffries T.W."/>
        </authorList>
    </citation>
    <scope>NUCLEOTIDE SEQUENCE [LARGE SCALE GENOMIC DNA]</scope>
    <source>
        <strain evidence="2 3">NRRL Y-11557</strain>
    </source>
</reference>
<accession>A0A1E3QD99</accession>
<name>A0A1E3QD99_LIPST</name>
<dbReference type="OrthoDB" id="10405979at2759"/>
<evidence type="ECO:0000313" key="2">
    <source>
        <dbReference type="EMBL" id="ODQ75072.1"/>
    </source>
</evidence>
<keyword evidence="3" id="KW-1185">Reference proteome</keyword>
<sequence length="591" mass="65785">MDRRTWTVTLVLGSLLLMAVVLLSSPSETYVDFQFNQNPATRYVKKAGVAHGVFFAMEEAKTPVEYESYKTATKVTDQRMINLRPGADEGEEGEKDDQLKEQRKTAMNSILELVKVGFGLRENVFQLPLVGKPGNRIPELPKYEDVAEGEEFPLSITESDRADHADVNHEAINVHIVCSNAVHFDLVLALAGSIMLPPSLQNDEILQNEDIEVAISQTAHSRVNLTIIDATNAAVTTESRYDNAEFDMFRMLMLKEAKLLPIQVVKATELPASAPDVLFLASCLDDALVLYNGIRRALVSNSTVQCVVRHPSLWDSAGKKEENSKLAALAKPYISTGKWSFVATSRSSSNYMQFVFPEVFGVSTLIADSVAVFNPIFPRTTVQTTSVEPGDMAAIIGGDFVRPVNDKRRLYQHTITTYTETAPNITVQLLDFIGGSGKMEKYVIPDHSMLSVARNVPLHTYFERIAQSRVIVPLPVPDDNPELAMRMSDVVATIALSVGRPLLTRKSTYANVFESRIPSDMVIIEEDQEAKRIETSFLAGLKSFARADTHEIYTIKRLFWQSLINKAEAAHDKVMESNWECMNHIIGQILL</sequence>